<feature type="transmembrane region" description="Helical" evidence="7">
    <location>
        <begin position="429"/>
        <end position="445"/>
    </location>
</feature>
<evidence type="ECO:0000256" key="1">
    <source>
        <dbReference type="ARBA" id="ARBA00004651"/>
    </source>
</evidence>
<name>A0A7W6GGD4_9HYPH</name>
<evidence type="ECO:0000256" key="7">
    <source>
        <dbReference type="SAM" id="Phobius"/>
    </source>
</evidence>
<comment type="subcellular location">
    <subcellularLocation>
        <location evidence="1">Cell membrane</location>
        <topology evidence="1">Multi-pass membrane protein</topology>
    </subcellularLocation>
</comment>
<feature type="transmembrane region" description="Helical" evidence="7">
    <location>
        <begin position="97"/>
        <end position="116"/>
    </location>
</feature>
<protein>
    <submittedName>
        <fullName evidence="9">ComEC/Rec2-related protein</fullName>
    </submittedName>
</protein>
<dbReference type="GO" id="GO:0005886">
    <property type="term" value="C:plasma membrane"/>
    <property type="evidence" value="ECO:0007669"/>
    <property type="project" value="UniProtKB-SubCell"/>
</dbReference>
<dbReference type="PANTHER" id="PTHR30619">
    <property type="entry name" value="DNA INTERNALIZATION/COMPETENCE PROTEIN COMEC/REC2"/>
    <property type="match status" value="1"/>
</dbReference>
<feature type="compositionally biased region" description="Basic and acidic residues" evidence="6">
    <location>
        <begin position="662"/>
        <end position="677"/>
    </location>
</feature>
<keyword evidence="2" id="KW-1003">Cell membrane</keyword>
<dbReference type="InterPro" id="IPR004477">
    <property type="entry name" value="ComEC_N"/>
</dbReference>
<dbReference type="Pfam" id="PF03772">
    <property type="entry name" value="Competence"/>
    <property type="match status" value="1"/>
</dbReference>
<dbReference type="AlphaFoldDB" id="A0A7W6GGD4"/>
<feature type="transmembrane region" description="Helical" evidence="7">
    <location>
        <begin position="531"/>
        <end position="551"/>
    </location>
</feature>
<accession>A0A7W6GGD4</accession>
<comment type="caution">
    <text evidence="9">The sequence shown here is derived from an EMBL/GenBank/DDBJ whole genome shotgun (WGS) entry which is preliminary data.</text>
</comment>
<feature type="transmembrane region" description="Helical" evidence="7">
    <location>
        <begin position="357"/>
        <end position="375"/>
    </location>
</feature>
<keyword evidence="3 7" id="KW-0812">Transmembrane</keyword>
<feature type="region of interest" description="Disordered" evidence="6">
    <location>
        <begin position="657"/>
        <end position="684"/>
    </location>
</feature>
<gene>
    <name evidence="9" type="ORF">GGQ64_000012</name>
</gene>
<evidence type="ECO:0000256" key="3">
    <source>
        <dbReference type="ARBA" id="ARBA00022692"/>
    </source>
</evidence>
<organism evidence="9 10">
    <name type="scientific">Mycoplana azooxidifex</name>
    <dbReference type="NCBI Taxonomy" id="1636188"/>
    <lineage>
        <taxon>Bacteria</taxon>
        <taxon>Pseudomonadati</taxon>
        <taxon>Pseudomonadota</taxon>
        <taxon>Alphaproteobacteria</taxon>
        <taxon>Hyphomicrobiales</taxon>
        <taxon>Rhizobiaceae</taxon>
        <taxon>Mycoplana</taxon>
    </lineage>
</organism>
<evidence type="ECO:0000256" key="5">
    <source>
        <dbReference type="ARBA" id="ARBA00023136"/>
    </source>
</evidence>
<evidence type="ECO:0000259" key="8">
    <source>
        <dbReference type="Pfam" id="PF03772"/>
    </source>
</evidence>
<feature type="transmembrane region" description="Helical" evidence="7">
    <location>
        <begin position="405"/>
        <end position="423"/>
    </location>
</feature>
<reference evidence="9 10" key="1">
    <citation type="submission" date="2020-08" db="EMBL/GenBank/DDBJ databases">
        <title>Genomic Encyclopedia of Type Strains, Phase IV (KMG-IV): sequencing the most valuable type-strain genomes for metagenomic binning, comparative biology and taxonomic classification.</title>
        <authorList>
            <person name="Goeker M."/>
        </authorList>
    </citation>
    <scope>NUCLEOTIDE SEQUENCE [LARGE SCALE GENOMIC DNA]</scope>
    <source>
        <strain evidence="9 10">DSM 100211</strain>
    </source>
</reference>
<dbReference type="PANTHER" id="PTHR30619:SF1">
    <property type="entry name" value="RECOMBINATION PROTEIN 2"/>
    <property type="match status" value="1"/>
</dbReference>
<feature type="transmembrane region" description="Helical" evidence="7">
    <location>
        <begin position="588"/>
        <end position="605"/>
    </location>
</feature>
<keyword evidence="10" id="KW-1185">Reference proteome</keyword>
<evidence type="ECO:0000256" key="2">
    <source>
        <dbReference type="ARBA" id="ARBA00022475"/>
    </source>
</evidence>
<feature type="transmembrane region" description="Helical" evidence="7">
    <location>
        <begin position="501"/>
        <end position="524"/>
    </location>
</feature>
<dbReference type="RefSeq" id="WP_246422212.1">
    <property type="nucleotide sequence ID" value="NZ_JACIEE010000001.1"/>
</dbReference>
<evidence type="ECO:0000313" key="9">
    <source>
        <dbReference type="EMBL" id="MBB3974836.1"/>
    </source>
</evidence>
<keyword evidence="4 7" id="KW-1133">Transmembrane helix</keyword>
<dbReference type="Proteomes" id="UP000574761">
    <property type="component" value="Unassembled WGS sequence"/>
</dbReference>
<sequence length="855" mass="89953">MGEGTASEVERRTAAPEAASVATPAATALARAFPVLLPRVSRRSIVLRLARNSMLVRSSFAAAWQRERDYGTPFLFVPVVIGAGVWAWYALPYDLPPLLLAALLVASAIPAARSWCRCGLFSLVARAAFLLVAGMCLSAIETARLSTVLLDQPVTTTIAGRVLASEADDRGRMRYRIAVLSTHDPALRRPPAIVNLVARSRHTPIAVGEGISGRARLSPPSGAALPSLNDFAFDAYFAGTGAIGYFYGKPIAVQLTGEGGRVFWLASAQETIAAWRSALTARIRDQIGGDAGAIAAALVTAEQRGISPDTVEALRRAGLAHVLAISGLNMVLAAGTFLVGARLALSLLPGAAERYPIKKFAAAGGLVTVTLYILISGGAVSAVRSWLMIVVMLVAVLVDRTAISLRNIALSAIVLLSVTPSAVTGPGFQMSYAATLGLVAGYAAWRDRGVLRDMPAARGPRLTQQASSFVAGLLLSSVIGGLATLVYSLGHFHRIPAYGLAGNLLAMPVISFVVMPMGVIAMLLMPLGLEGIPLAIMGKGIEAMIAMANWVSGWGGEVVTGRLPPLAFALLAAGGGLACLFRTRLAALAVLPLAAGAVLAFLAPARPAPQLLVSEDGALVALVDDRAAATNRRQPPGFIYDQWRYALRIEQHKAPLMLGGGEGDRGSPTRSTTDRRKVAAGRAGDGRSASLLAASPHPVASLGLQGTGRHRADSGAATEAFDAAFTLAAGQRRFVCRRQAWCAGVAAAGWRVVWLEDPAYMGPACERADIVIAPRHRGRRACANGALLISARSLRLTGALEVASTGDGVTADRNMITTQAVVQLHRPWNRHRLYDWRSDSFQDPDEIAEFNDSDE</sequence>
<proteinExistence type="predicted"/>
<feature type="domain" description="ComEC/Rec2-related protein" evidence="8">
    <location>
        <begin position="298"/>
        <end position="583"/>
    </location>
</feature>
<dbReference type="EMBL" id="JACIEE010000001">
    <property type="protein sequence ID" value="MBB3974836.1"/>
    <property type="molecule type" value="Genomic_DNA"/>
</dbReference>
<evidence type="ECO:0000256" key="4">
    <source>
        <dbReference type="ARBA" id="ARBA00022989"/>
    </source>
</evidence>
<feature type="transmembrane region" description="Helical" evidence="7">
    <location>
        <begin position="466"/>
        <end position="489"/>
    </location>
</feature>
<dbReference type="InterPro" id="IPR052159">
    <property type="entry name" value="Competence_DNA_uptake"/>
</dbReference>
<evidence type="ECO:0000256" key="6">
    <source>
        <dbReference type="SAM" id="MobiDB-lite"/>
    </source>
</evidence>
<dbReference type="NCBIfam" id="TIGR00360">
    <property type="entry name" value="ComEC_N-term"/>
    <property type="match status" value="1"/>
</dbReference>
<evidence type="ECO:0000313" key="10">
    <source>
        <dbReference type="Proteomes" id="UP000574761"/>
    </source>
</evidence>
<keyword evidence="5 7" id="KW-0472">Membrane</keyword>
<feature type="transmembrane region" description="Helical" evidence="7">
    <location>
        <begin position="563"/>
        <end position="581"/>
    </location>
</feature>
<feature type="transmembrane region" description="Helical" evidence="7">
    <location>
        <begin position="319"/>
        <end position="345"/>
    </location>
</feature>
<feature type="transmembrane region" description="Helical" evidence="7">
    <location>
        <begin position="74"/>
        <end position="91"/>
    </location>
</feature>